<dbReference type="Proteomes" id="UP000317909">
    <property type="component" value="Chromosome"/>
</dbReference>
<proteinExistence type="predicted"/>
<dbReference type="RefSeq" id="WP_145433018.1">
    <property type="nucleotide sequence ID" value="NZ_CP036339.1"/>
</dbReference>
<dbReference type="KEGG" id="llh:I41_26190"/>
<dbReference type="NCBIfam" id="NF012200">
    <property type="entry name" value="choice_anch_D"/>
    <property type="match status" value="2"/>
</dbReference>
<feature type="chain" id="PRO_5021835244" description="Autotransporter-associated beta strand repeat protein" evidence="1">
    <location>
        <begin position="25"/>
        <end position="1794"/>
    </location>
</feature>
<keyword evidence="3" id="KW-1185">Reference proteome</keyword>
<feature type="signal peptide" evidence="1">
    <location>
        <begin position="1"/>
        <end position="24"/>
    </location>
</feature>
<accession>A0A517TYH7</accession>
<name>A0A517TYH7_9BACT</name>
<keyword evidence="1" id="KW-0732">Signal</keyword>
<evidence type="ECO:0008006" key="4">
    <source>
        <dbReference type="Google" id="ProtNLM"/>
    </source>
</evidence>
<organism evidence="2 3">
    <name type="scientific">Lacipirellula limnantheis</name>
    <dbReference type="NCBI Taxonomy" id="2528024"/>
    <lineage>
        <taxon>Bacteria</taxon>
        <taxon>Pseudomonadati</taxon>
        <taxon>Planctomycetota</taxon>
        <taxon>Planctomycetia</taxon>
        <taxon>Pirellulales</taxon>
        <taxon>Lacipirellulaceae</taxon>
        <taxon>Lacipirellula</taxon>
    </lineage>
</organism>
<evidence type="ECO:0000313" key="2">
    <source>
        <dbReference type="EMBL" id="QDT73430.1"/>
    </source>
</evidence>
<protein>
    <recommendedName>
        <fullName evidence="4">Autotransporter-associated beta strand repeat protein</fullName>
    </recommendedName>
</protein>
<reference evidence="2 3" key="1">
    <citation type="submission" date="2019-02" db="EMBL/GenBank/DDBJ databases">
        <title>Deep-cultivation of Planctomycetes and their phenomic and genomic characterization uncovers novel biology.</title>
        <authorList>
            <person name="Wiegand S."/>
            <person name="Jogler M."/>
            <person name="Boedeker C."/>
            <person name="Pinto D."/>
            <person name="Vollmers J."/>
            <person name="Rivas-Marin E."/>
            <person name="Kohn T."/>
            <person name="Peeters S.H."/>
            <person name="Heuer A."/>
            <person name="Rast P."/>
            <person name="Oberbeckmann S."/>
            <person name="Bunk B."/>
            <person name="Jeske O."/>
            <person name="Meyerdierks A."/>
            <person name="Storesund J.E."/>
            <person name="Kallscheuer N."/>
            <person name="Luecker S."/>
            <person name="Lage O.M."/>
            <person name="Pohl T."/>
            <person name="Merkel B.J."/>
            <person name="Hornburger P."/>
            <person name="Mueller R.-W."/>
            <person name="Bruemmer F."/>
            <person name="Labrenz M."/>
            <person name="Spormann A.M."/>
            <person name="Op den Camp H."/>
            <person name="Overmann J."/>
            <person name="Amann R."/>
            <person name="Jetten M.S.M."/>
            <person name="Mascher T."/>
            <person name="Medema M.H."/>
            <person name="Devos D.P."/>
            <person name="Kaster A.-K."/>
            <person name="Ovreas L."/>
            <person name="Rohde M."/>
            <person name="Galperin M.Y."/>
            <person name="Jogler C."/>
        </authorList>
    </citation>
    <scope>NUCLEOTIDE SEQUENCE [LARGE SCALE GENOMIC DNA]</scope>
    <source>
        <strain evidence="2 3">I41</strain>
    </source>
</reference>
<dbReference type="EMBL" id="CP036339">
    <property type="protein sequence ID" value="QDT73430.1"/>
    <property type="molecule type" value="Genomic_DNA"/>
</dbReference>
<gene>
    <name evidence="2" type="ORF">I41_26190</name>
</gene>
<dbReference type="OrthoDB" id="218649at2"/>
<evidence type="ECO:0000256" key="1">
    <source>
        <dbReference type="SAM" id="SignalP"/>
    </source>
</evidence>
<evidence type="ECO:0000313" key="3">
    <source>
        <dbReference type="Proteomes" id="UP000317909"/>
    </source>
</evidence>
<dbReference type="InterPro" id="IPR018247">
    <property type="entry name" value="EF_Hand_1_Ca_BS"/>
</dbReference>
<sequence length="1794" mass="175122" precursor="true">MMKKRCQTITIAGLILCLATEVWGADVTSTLVGSGNWTDSAVWNTPQFPQNGNGGLTYDAVVNANSVTIPAATNIVIESLTLGGGRIGGEGSLTLNGASTWTGGTLAGPTAGTGQFTRAGSGPITAGGGQKFFDGAVTNAGTLLWQQGPIYAGDGTTTSTGHTFTNTGLVDLQGDGTSFAQNYAGSVANAAGGTLRRSVGTGLATITLPVENQGTFDVDTGILALSGGGSSSGVFDVASGAILDLSGNFTLNDGASAIGAGAVRFASGTLAVNGTATINNLDLFGGVVSGGVNLSGNVAWTGGTFRGVMLGGGSVVTAGGGGQKFFDGAVTNAGTLLWQQGPIYAGDGTTTSTGHTFTNTGLVDLQGDGTSFAPNFAGSVVNAAGGTLRRSVGTGAATITLTVDNQGIIDVDTGILALSGGGSSSGVFDVAAGAVLDLGTFTLNNGASSTGAGIVRIASGTVNVVGTTHLTNLQWEGGIITGGGALAGATFVSGGGQKFFDGSVTNAGTLVWQQGPIYAGSNSPTGNVFTNTGLVDLQGDGTSFAQNYAGSVVNAAGGTLRRSVGTGLATITLPVDNQGTIDVDTWILALSGGGSSSGVFDVASGAILDLSGNFTLNNGASAIGAGAVRFASGTLNINGVAQLANLEFSGGVMSGGVNLSGQVAWTGGTFRGVTLGGGAVVTAGGGQKFFDGAVTNAGTLLWQQGPIYAGDGTTTSTGHTFTNTGLVDLQGDGTSFAQNYAGSVANAAGGTLRRSVGTGLATITLPIDNQGIIDVDTGILALSGGGSSSGVFDVANGAVLDLSGNFTLNDGASAIGAGAVRFASGMLAVNGTATINNLELTGGVVSGGLNLSGNVTWTGGTFRGVTLGGGAVVTAGGGQKFFDGAVTNAGTLLWQQGPIYAGDGTTTSTGHTFTNTGLVDLQGDGTSFAQNYAGSVANAAGGTLRRSVGTGLATITLPVENQGTIEARSGTLSLSGGLVNIDVPTATLAGAAYRAIDSGGGATFSVPGVPGITTIAAGTTVELSGAGAAMQFGATPLQASLATNIGTLQIRNGHAFTMTQALNNTGAVELGGVGLNDGSLTSGGAIVNAAGATISGHGTINNTVLNSGTVLAAGGALAVVGPIDGQAGGAVAIDAAATLDLSAAGGPSDADNLNHNGTGLHLGGNNFLVNVDYDNANFGVGNAFNPRANVTGAGQILAGGGVTQTLGGSVTNGGTATATMAFGNVHVGTAPTLNYVINNIGVSGPSLRGAVQTTVGGANLTDPRIVGAGVTSNFGPIAAGANSGSRAVTFNATSAGPLTAQQMRIVNNFDNVGEQMLQITGAAYRLAAPVHSPEPVILGNRHVGDAAPSQSVSVQNNVPADGFSESLNGSIGSATGGVIANGGSFSALAPGATNNTSFAVSYSTATAGNKSGTAALTLVSNGNGSSGLGLTPLTSQTVTVTGAVYRLASAGAHTSTPVDFGIVHVGDVVTQSLTIANTAINDGFSERLNGSIGNPSSGITTNGGSFSGLAPGSDSAASLTVGVDTATAGARSGTATVTLESTGEGTSGLANTALASQTVNITATVNNFAVANFVKTGGGGTLTPTGANQYTLNLGSTVQGRGGLSTQLGVLNNVPAPADSLAGSYSLAASGYSLSGFSSFSELAAGMTQSGMSITLPSTTVGLIGGQIQLFPQSTNPRPFSLNLPTVTINLVGTVFYQADFDEDGDVDGADLTRWKAGYGIGSSATHLQGDADANGAVDGADLLVWQRQFGSHLAAPAATMIPEPSCGLLMGIALILTGRARCLKHRHRCATSR</sequence>
<dbReference type="PROSITE" id="PS00018">
    <property type="entry name" value="EF_HAND_1"/>
    <property type="match status" value="2"/>
</dbReference>